<dbReference type="GO" id="GO:0016740">
    <property type="term" value="F:transferase activity"/>
    <property type="evidence" value="ECO:0007669"/>
    <property type="project" value="UniProtKB-KW"/>
</dbReference>
<dbReference type="CDD" id="cd00761">
    <property type="entry name" value="Glyco_tranf_GTA_type"/>
    <property type="match status" value="1"/>
</dbReference>
<evidence type="ECO:0000259" key="1">
    <source>
        <dbReference type="Pfam" id="PF00535"/>
    </source>
</evidence>
<dbReference type="PANTHER" id="PTHR22916">
    <property type="entry name" value="GLYCOSYLTRANSFERASE"/>
    <property type="match status" value="1"/>
</dbReference>
<accession>A0A6H1ZDY5</accession>
<reference evidence="2" key="1">
    <citation type="submission" date="2020-03" db="EMBL/GenBank/DDBJ databases">
        <title>The deep terrestrial virosphere.</title>
        <authorList>
            <person name="Holmfeldt K."/>
            <person name="Nilsson E."/>
            <person name="Simone D."/>
            <person name="Lopez-Fernandez M."/>
            <person name="Wu X."/>
            <person name="de Brujin I."/>
            <person name="Lundin D."/>
            <person name="Andersson A."/>
            <person name="Bertilsson S."/>
            <person name="Dopson M."/>
        </authorList>
    </citation>
    <scope>NUCLEOTIDE SEQUENCE</scope>
    <source>
        <strain evidence="2">TM448A00237</strain>
    </source>
</reference>
<dbReference type="Pfam" id="PF00535">
    <property type="entry name" value="Glycos_transf_2"/>
    <property type="match status" value="1"/>
</dbReference>
<dbReference type="Gene3D" id="3.90.550.10">
    <property type="entry name" value="Spore Coat Polysaccharide Biosynthesis Protein SpsA, Chain A"/>
    <property type="match status" value="1"/>
</dbReference>
<dbReference type="InterPro" id="IPR001173">
    <property type="entry name" value="Glyco_trans_2-like"/>
</dbReference>
<dbReference type="EMBL" id="MT143990">
    <property type="protein sequence ID" value="QJA45400.1"/>
    <property type="molecule type" value="Genomic_DNA"/>
</dbReference>
<keyword evidence="2" id="KW-0808">Transferase</keyword>
<proteinExistence type="predicted"/>
<gene>
    <name evidence="2" type="ORF">TM448A00237_0006</name>
</gene>
<organism evidence="2">
    <name type="scientific">viral metagenome</name>
    <dbReference type="NCBI Taxonomy" id="1070528"/>
    <lineage>
        <taxon>unclassified sequences</taxon>
        <taxon>metagenomes</taxon>
        <taxon>organismal metagenomes</taxon>
    </lineage>
</organism>
<sequence>MAKENKIAIFISTYNQGQFLLPNCLWFIAQQTYKDFICVVGDDQSSDNTKEVVENICKQDKRFIYHLTPKKYFRNALFYNWAAKEYKTKYIITCDGDNYLYEDCVAARLEAIEIGGDVAVYSYSDVLFWDEKREKIISQYVRGRQWNLNDYVYYTSFNNYIDMCDIIFDRKAYLDVGGYFESGIGFQDYSIMIRLAMKYSNRIGCLPKILTQYNSFTDGQCRAVDSSEEAHKNCFSDDPKDWQL</sequence>
<dbReference type="InterPro" id="IPR029044">
    <property type="entry name" value="Nucleotide-diphossugar_trans"/>
</dbReference>
<evidence type="ECO:0000313" key="2">
    <source>
        <dbReference type="EMBL" id="QJA45400.1"/>
    </source>
</evidence>
<feature type="domain" description="Glycosyltransferase 2-like" evidence="1">
    <location>
        <begin position="9"/>
        <end position="157"/>
    </location>
</feature>
<dbReference type="SUPFAM" id="SSF53448">
    <property type="entry name" value="Nucleotide-diphospho-sugar transferases"/>
    <property type="match status" value="1"/>
</dbReference>
<dbReference type="AlphaFoldDB" id="A0A6H1ZDY5"/>
<name>A0A6H1ZDY5_9ZZZZ</name>
<protein>
    <submittedName>
        <fullName evidence="2">Putative glycosyltransferase</fullName>
    </submittedName>
</protein>